<gene>
    <name evidence="6" type="ORF">FHS67_001714</name>
</gene>
<dbReference type="Proteomes" id="UP000577697">
    <property type="component" value="Unassembled WGS sequence"/>
</dbReference>
<keyword evidence="7" id="KW-1185">Reference proteome</keyword>
<dbReference type="Pfam" id="PF07681">
    <property type="entry name" value="DoxX"/>
    <property type="match status" value="1"/>
</dbReference>
<feature type="transmembrane region" description="Helical" evidence="5">
    <location>
        <begin position="104"/>
        <end position="123"/>
    </location>
</feature>
<evidence type="ECO:0000256" key="4">
    <source>
        <dbReference type="ARBA" id="ARBA00023136"/>
    </source>
</evidence>
<evidence type="ECO:0000313" key="7">
    <source>
        <dbReference type="Proteomes" id="UP000577697"/>
    </source>
</evidence>
<keyword evidence="2 5" id="KW-0812">Transmembrane</keyword>
<dbReference type="InterPro" id="IPR032808">
    <property type="entry name" value="DoxX"/>
</dbReference>
<dbReference type="EMBL" id="JACICB010000005">
    <property type="protein sequence ID" value="MBB3705402.1"/>
    <property type="molecule type" value="Genomic_DNA"/>
</dbReference>
<feature type="transmembrane region" description="Helical" evidence="5">
    <location>
        <begin position="170"/>
        <end position="188"/>
    </location>
</feature>
<reference evidence="6 7" key="1">
    <citation type="submission" date="2020-08" db="EMBL/GenBank/DDBJ databases">
        <title>Genomic Encyclopedia of Type Strains, Phase IV (KMG-IV): sequencing the most valuable type-strain genomes for metagenomic binning, comparative biology and taxonomic classification.</title>
        <authorList>
            <person name="Goeker M."/>
        </authorList>
    </citation>
    <scope>NUCLEOTIDE SEQUENCE [LARGE SCALE GENOMIC DNA]</scope>
    <source>
        <strain evidence="6 7">DSM 10368</strain>
    </source>
</reference>
<protein>
    <submittedName>
        <fullName evidence="6">Membrane protein YphA (DoxX/SURF4 family)</fullName>
    </submittedName>
</protein>
<keyword evidence="4 5" id="KW-0472">Membrane</keyword>
<organism evidence="6 7">
    <name type="scientific">Aminobacter aminovorans</name>
    <name type="common">Chelatobacter heintzii</name>
    <dbReference type="NCBI Taxonomy" id="83263"/>
    <lineage>
        <taxon>Bacteria</taxon>
        <taxon>Pseudomonadati</taxon>
        <taxon>Pseudomonadota</taxon>
        <taxon>Alphaproteobacteria</taxon>
        <taxon>Hyphomicrobiales</taxon>
        <taxon>Phyllobacteriaceae</taxon>
        <taxon>Aminobacter</taxon>
    </lineage>
</organism>
<sequence>MVVIMASSSILSVRSLIGRFCPEQNPTHPEWMPQAPAAGHISRRRPISCRRCRECRPVSVLGMKHTLEEDMMGRSVAILVARLIFAGAFGMAALFKFAGMTETAAYISAAGFPFALPLAWLAAFFELGLVLAFLTGAFFSEAALLAGAYVVFLAFAFHGPSHWQGNPAEFGFFVDHFTFLAGLLYAAVHGPGERLALRQGLIWKDKAASAH</sequence>
<evidence type="ECO:0000256" key="2">
    <source>
        <dbReference type="ARBA" id="ARBA00022692"/>
    </source>
</evidence>
<name>A0ABR6H4I8_AMIAI</name>
<evidence type="ECO:0000256" key="5">
    <source>
        <dbReference type="SAM" id="Phobius"/>
    </source>
</evidence>
<keyword evidence="3 5" id="KW-1133">Transmembrane helix</keyword>
<comment type="caution">
    <text evidence="6">The sequence shown here is derived from an EMBL/GenBank/DDBJ whole genome shotgun (WGS) entry which is preliminary data.</text>
</comment>
<evidence type="ECO:0000256" key="3">
    <source>
        <dbReference type="ARBA" id="ARBA00022989"/>
    </source>
</evidence>
<feature type="transmembrane region" description="Helical" evidence="5">
    <location>
        <begin position="76"/>
        <end position="98"/>
    </location>
</feature>
<evidence type="ECO:0000256" key="1">
    <source>
        <dbReference type="ARBA" id="ARBA00004141"/>
    </source>
</evidence>
<comment type="subcellular location">
    <subcellularLocation>
        <location evidence="1">Membrane</location>
        <topology evidence="1">Multi-pass membrane protein</topology>
    </subcellularLocation>
</comment>
<feature type="transmembrane region" description="Helical" evidence="5">
    <location>
        <begin position="130"/>
        <end position="158"/>
    </location>
</feature>
<proteinExistence type="predicted"/>
<accession>A0ABR6H4I8</accession>
<evidence type="ECO:0000313" key="6">
    <source>
        <dbReference type="EMBL" id="MBB3705402.1"/>
    </source>
</evidence>